<dbReference type="EMBL" id="CAICTM010000621">
    <property type="protein sequence ID" value="CAB9513924.1"/>
    <property type="molecule type" value="Genomic_DNA"/>
</dbReference>
<gene>
    <name evidence="2" type="ORF">SEMRO_622_G176881.1</name>
</gene>
<evidence type="ECO:0000313" key="3">
    <source>
        <dbReference type="Proteomes" id="UP001153069"/>
    </source>
</evidence>
<evidence type="ECO:0000256" key="1">
    <source>
        <dbReference type="SAM" id="MobiDB-lite"/>
    </source>
</evidence>
<dbReference type="AlphaFoldDB" id="A0A9N8E4V8"/>
<sequence length="110" mass="12109">MKSEKNRSPVSFGNGSAFGNGLSRPTASAMSFRKALLWRILRLYLAVPARLSASARLLLIPPLPKWANLSWKASNFDSPLLDRYSGRLCLEFGEGWIVSYMSSSARGSAK</sequence>
<evidence type="ECO:0000313" key="2">
    <source>
        <dbReference type="EMBL" id="CAB9513924.1"/>
    </source>
</evidence>
<organism evidence="2 3">
    <name type="scientific">Seminavis robusta</name>
    <dbReference type="NCBI Taxonomy" id="568900"/>
    <lineage>
        <taxon>Eukaryota</taxon>
        <taxon>Sar</taxon>
        <taxon>Stramenopiles</taxon>
        <taxon>Ochrophyta</taxon>
        <taxon>Bacillariophyta</taxon>
        <taxon>Bacillariophyceae</taxon>
        <taxon>Bacillariophycidae</taxon>
        <taxon>Naviculales</taxon>
        <taxon>Naviculaceae</taxon>
        <taxon>Seminavis</taxon>
    </lineage>
</organism>
<dbReference type="Proteomes" id="UP001153069">
    <property type="component" value="Unassembled WGS sequence"/>
</dbReference>
<reference evidence="2" key="1">
    <citation type="submission" date="2020-06" db="EMBL/GenBank/DDBJ databases">
        <authorList>
            <consortium name="Plant Systems Biology data submission"/>
        </authorList>
    </citation>
    <scope>NUCLEOTIDE SEQUENCE</scope>
    <source>
        <strain evidence="2">D6</strain>
    </source>
</reference>
<proteinExistence type="predicted"/>
<protein>
    <submittedName>
        <fullName evidence="2">Uncharacterized protein</fullName>
    </submittedName>
</protein>
<accession>A0A9N8E4V8</accession>
<keyword evidence="3" id="KW-1185">Reference proteome</keyword>
<comment type="caution">
    <text evidence="2">The sequence shown here is derived from an EMBL/GenBank/DDBJ whole genome shotgun (WGS) entry which is preliminary data.</text>
</comment>
<feature type="region of interest" description="Disordered" evidence="1">
    <location>
        <begin position="1"/>
        <end position="23"/>
    </location>
</feature>
<name>A0A9N8E4V8_9STRA</name>